<reference evidence="5" key="1">
    <citation type="submission" date="2014-05" db="EMBL/GenBank/DDBJ databases">
        <title>The transcriptome of the halophilic microalga Tetraselmis sp. GSL018 isolated from the Great Salt Lake, Utah.</title>
        <authorList>
            <person name="Jinkerson R.E."/>
            <person name="D'Adamo S."/>
            <person name="Posewitz M.C."/>
        </authorList>
    </citation>
    <scope>NUCLEOTIDE SEQUENCE</scope>
    <source>
        <strain evidence="5">GSL018</strain>
    </source>
</reference>
<dbReference type="InterPro" id="IPR011990">
    <property type="entry name" value="TPR-like_helical_dom_sf"/>
</dbReference>
<feature type="repeat" description="PPR" evidence="3">
    <location>
        <begin position="1"/>
        <end position="34"/>
    </location>
</feature>
<evidence type="ECO:0000256" key="1">
    <source>
        <dbReference type="ARBA" id="ARBA00007626"/>
    </source>
</evidence>
<feature type="repeat" description="PPR" evidence="3">
    <location>
        <begin position="81"/>
        <end position="115"/>
    </location>
</feature>
<feature type="non-terminal residue" evidence="5">
    <location>
        <position position="1"/>
    </location>
</feature>
<feature type="region of interest" description="Disordered" evidence="4">
    <location>
        <begin position="171"/>
        <end position="296"/>
    </location>
</feature>
<keyword evidence="2" id="KW-0677">Repeat</keyword>
<evidence type="ECO:0000256" key="2">
    <source>
        <dbReference type="ARBA" id="ARBA00022737"/>
    </source>
</evidence>
<dbReference type="Gene3D" id="1.25.40.10">
    <property type="entry name" value="Tetratricopeptide repeat domain"/>
    <property type="match status" value="2"/>
</dbReference>
<dbReference type="EMBL" id="GBEZ01002239">
    <property type="protein sequence ID" value="JAC82795.1"/>
    <property type="molecule type" value="Transcribed_RNA"/>
</dbReference>
<name>A0A061SIQ2_9CHLO</name>
<dbReference type="PANTHER" id="PTHR47447:SF17">
    <property type="entry name" value="OS12G0638900 PROTEIN"/>
    <property type="match status" value="1"/>
</dbReference>
<feature type="repeat" description="PPR" evidence="3">
    <location>
        <begin position="116"/>
        <end position="146"/>
    </location>
</feature>
<comment type="similarity">
    <text evidence="1">Belongs to the PPR family. P subfamily.</text>
</comment>
<dbReference type="InterPro" id="IPR002885">
    <property type="entry name" value="PPR_rpt"/>
</dbReference>
<dbReference type="PROSITE" id="PS51375">
    <property type="entry name" value="PPR"/>
    <property type="match status" value="3"/>
</dbReference>
<evidence type="ECO:0000256" key="3">
    <source>
        <dbReference type="PROSITE-ProRule" id="PRU00708"/>
    </source>
</evidence>
<dbReference type="Pfam" id="PF01535">
    <property type="entry name" value="PPR"/>
    <property type="match status" value="3"/>
</dbReference>
<evidence type="ECO:0008006" key="6">
    <source>
        <dbReference type="Google" id="ProtNLM"/>
    </source>
</evidence>
<feature type="compositionally biased region" description="Basic residues" evidence="4">
    <location>
        <begin position="246"/>
        <end position="255"/>
    </location>
</feature>
<sequence>VEEYNALVRACGACQQGLKAVDVLKAMQRAGHRPTGETYALVLAALQTQTAAPSRGRAGSEQVRVALGVRDDMRAAGVEATTEVFSRLVSLCADYGDYPAAQRIFAEMEARGHRLDSVCCTALIKGYGAAGWVDEALAMYERMRRGPKYMQPSRATFLAVCRVCRQHGRLDRVGGNHGGARQQGCRGRRRRRVLAHCAAGGGPPKRRGPPVRPPRSHSRPENVQRAARGQRPPDSADRRPGLLLGRFRRRRRSVPRRIDEPAVPGHKCGSGRGGGARGRHAHEVYPSRAPSGSRVA</sequence>
<evidence type="ECO:0000256" key="4">
    <source>
        <dbReference type="SAM" id="MobiDB-lite"/>
    </source>
</evidence>
<protein>
    <recommendedName>
        <fullName evidence="6">Pentacotripeptide-repeat region of PRORP domain-containing protein</fullName>
    </recommendedName>
</protein>
<feature type="compositionally biased region" description="Basic residues" evidence="4">
    <location>
        <begin position="204"/>
        <end position="217"/>
    </location>
</feature>
<organism evidence="5">
    <name type="scientific">Tetraselmis sp. GSL018</name>
    <dbReference type="NCBI Taxonomy" id="582737"/>
    <lineage>
        <taxon>Eukaryota</taxon>
        <taxon>Viridiplantae</taxon>
        <taxon>Chlorophyta</taxon>
        <taxon>core chlorophytes</taxon>
        <taxon>Chlorodendrophyceae</taxon>
        <taxon>Chlorodendrales</taxon>
        <taxon>Chlorodendraceae</taxon>
        <taxon>Tetraselmis</taxon>
    </lineage>
</organism>
<dbReference type="NCBIfam" id="TIGR00756">
    <property type="entry name" value="PPR"/>
    <property type="match status" value="2"/>
</dbReference>
<proteinExistence type="inferred from homology"/>
<dbReference type="AlphaFoldDB" id="A0A061SIQ2"/>
<gene>
    <name evidence="5" type="ORF">TSPGSL018_4875</name>
</gene>
<dbReference type="PANTHER" id="PTHR47447">
    <property type="entry name" value="OS03G0856100 PROTEIN"/>
    <property type="match status" value="1"/>
</dbReference>
<evidence type="ECO:0000313" key="5">
    <source>
        <dbReference type="EMBL" id="JAC82795.1"/>
    </source>
</evidence>
<accession>A0A061SIQ2</accession>